<dbReference type="InterPro" id="IPR058621">
    <property type="entry name" value="SH3_HelY"/>
</dbReference>
<dbReference type="InterPro" id="IPR027417">
    <property type="entry name" value="P-loop_NTPase"/>
</dbReference>
<dbReference type="Pfam" id="PF08148">
    <property type="entry name" value="DSHCT"/>
    <property type="match status" value="1"/>
</dbReference>
<dbReference type="InterPro" id="IPR011545">
    <property type="entry name" value="DEAD/DEAH_box_helicase_dom"/>
</dbReference>
<dbReference type="PROSITE" id="PS51194">
    <property type="entry name" value="HELICASE_CTER"/>
    <property type="match status" value="1"/>
</dbReference>
<dbReference type="PROSITE" id="PS51192">
    <property type="entry name" value="HELICASE_ATP_BIND_1"/>
    <property type="match status" value="1"/>
</dbReference>
<dbReference type="CDD" id="cd18795">
    <property type="entry name" value="SF2_C_Ski2"/>
    <property type="match status" value="1"/>
</dbReference>
<dbReference type="GO" id="GO:0004386">
    <property type="term" value="F:helicase activity"/>
    <property type="evidence" value="ECO:0007669"/>
    <property type="project" value="UniProtKB-KW"/>
</dbReference>
<dbReference type="PANTHER" id="PTHR12131">
    <property type="entry name" value="ATP-DEPENDENT RNA AND DNA HELICASE"/>
    <property type="match status" value="1"/>
</dbReference>
<organism evidence="8 9">
    <name type="scientific">Nocardiopsis alba</name>
    <dbReference type="NCBI Taxonomy" id="53437"/>
    <lineage>
        <taxon>Bacteria</taxon>
        <taxon>Bacillati</taxon>
        <taxon>Actinomycetota</taxon>
        <taxon>Actinomycetes</taxon>
        <taxon>Streptosporangiales</taxon>
        <taxon>Nocardiopsidaceae</taxon>
        <taxon>Nocardiopsis</taxon>
    </lineage>
</organism>
<evidence type="ECO:0000256" key="5">
    <source>
        <dbReference type="SAM" id="MobiDB-lite"/>
    </source>
</evidence>
<dbReference type="InterPro" id="IPR048392">
    <property type="entry name" value="MTR4-like_stalk"/>
</dbReference>
<proteinExistence type="predicted"/>
<dbReference type="InterPro" id="IPR012961">
    <property type="entry name" value="Ski2/MTR4_C"/>
</dbReference>
<protein>
    <submittedName>
        <fullName evidence="8">DEAD/DEAH box helicase</fullName>
    </submittedName>
</protein>
<dbReference type="InterPro" id="IPR014001">
    <property type="entry name" value="Helicase_ATP-bd"/>
</dbReference>
<keyword evidence="2" id="KW-0378">Hydrolase</keyword>
<evidence type="ECO:0000259" key="6">
    <source>
        <dbReference type="PROSITE" id="PS51192"/>
    </source>
</evidence>
<dbReference type="Pfam" id="PF00270">
    <property type="entry name" value="DEAD"/>
    <property type="match status" value="1"/>
</dbReference>
<dbReference type="Gene3D" id="3.40.50.300">
    <property type="entry name" value="P-loop containing nucleotide triphosphate hydrolases"/>
    <property type="match status" value="2"/>
</dbReference>
<name>A0A7K2IY19_9ACTN</name>
<dbReference type="InterPro" id="IPR001650">
    <property type="entry name" value="Helicase_C-like"/>
</dbReference>
<feature type="region of interest" description="Disordered" evidence="5">
    <location>
        <begin position="280"/>
        <end position="309"/>
    </location>
</feature>
<dbReference type="SMART" id="SM01142">
    <property type="entry name" value="DSHCT"/>
    <property type="match status" value="1"/>
</dbReference>
<evidence type="ECO:0000256" key="4">
    <source>
        <dbReference type="ARBA" id="ARBA00022840"/>
    </source>
</evidence>
<evidence type="ECO:0000313" key="9">
    <source>
        <dbReference type="Proteomes" id="UP000467124"/>
    </source>
</evidence>
<feature type="compositionally biased region" description="Basic residues" evidence="5">
    <location>
        <begin position="289"/>
        <end position="306"/>
    </location>
</feature>
<dbReference type="PANTHER" id="PTHR12131:SF1">
    <property type="entry name" value="ATP-DEPENDENT RNA HELICASE SUPV3L1, MITOCHONDRIAL-RELATED"/>
    <property type="match status" value="1"/>
</dbReference>
<accession>A0A7K2IY19</accession>
<feature type="region of interest" description="Disordered" evidence="5">
    <location>
        <begin position="227"/>
        <end position="261"/>
    </location>
</feature>
<dbReference type="GO" id="GO:0055087">
    <property type="term" value="C:Ski complex"/>
    <property type="evidence" value="ECO:0007669"/>
    <property type="project" value="TreeGrafter"/>
</dbReference>
<dbReference type="EMBL" id="WWHY01000001">
    <property type="protein sequence ID" value="MYR34746.1"/>
    <property type="molecule type" value="Genomic_DNA"/>
</dbReference>
<dbReference type="SMART" id="SM00490">
    <property type="entry name" value="HELICc"/>
    <property type="match status" value="1"/>
</dbReference>
<feature type="compositionally biased region" description="Acidic residues" evidence="5">
    <location>
        <begin position="227"/>
        <end position="239"/>
    </location>
</feature>
<evidence type="ECO:0000256" key="3">
    <source>
        <dbReference type="ARBA" id="ARBA00022806"/>
    </source>
</evidence>
<feature type="domain" description="Helicase C-terminal" evidence="7">
    <location>
        <begin position="337"/>
        <end position="516"/>
    </location>
</feature>
<feature type="domain" description="Helicase ATP-binding" evidence="6">
    <location>
        <begin position="41"/>
        <end position="199"/>
    </location>
</feature>
<dbReference type="SMART" id="SM00487">
    <property type="entry name" value="DEXDc"/>
    <property type="match status" value="1"/>
</dbReference>
<dbReference type="InterPro" id="IPR050699">
    <property type="entry name" value="RNA-DNA_Helicase"/>
</dbReference>
<dbReference type="SUPFAM" id="SSF52540">
    <property type="entry name" value="P-loop containing nucleoside triphosphate hydrolases"/>
    <property type="match status" value="1"/>
</dbReference>
<keyword evidence="4" id="KW-0067">ATP-binding</keyword>
<dbReference type="FunFam" id="3.40.50.300:FF:000190">
    <property type="entry name" value="ATP-dependent RNA helicase"/>
    <property type="match status" value="1"/>
</dbReference>
<evidence type="ECO:0000256" key="1">
    <source>
        <dbReference type="ARBA" id="ARBA00022741"/>
    </source>
</evidence>
<dbReference type="Pfam" id="PF21408">
    <property type="entry name" value="MTR4-like_stalk"/>
    <property type="match status" value="1"/>
</dbReference>
<feature type="compositionally biased region" description="Basic residues" evidence="5">
    <location>
        <begin position="244"/>
        <end position="256"/>
    </location>
</feature>
<comment type="caution">
    <text evidence="8">The sequence shown here is derived from an EMBL/GenBank/DDBJ whole genome shotgun (WGS) entry which is preliminary data.</text>
</comment>
<sequence length="947" mass="105642">MSSHAERYAAFRRRQSASSAAIEAFQGLYGFEFDPFQIKACKALEGGHGVLVAAPTGSGKTVVGEFAVHLALNEGTKCFYTTPIKALSNQKYNDLVARYGAEQVGLLTGDNSVNGEAPVVVMTTEVLRNMLYEGSSTLGGLAYVVMDEVHYLADRFRGAVWEEVIIHLPESVRMVALSATVSNAEEFGEWLQQVRGDTTVIVDEKRPVPLWQHVMVGKRMHDLFVDQEAESTEEGDEGSEGGRSRRKRERRRSHQQRPREIRVGGRTLLINPFLSRAAEEDARTTQLANRRRHPQSRARGNVRPRTRFAPPSRPMIIEELDAEGLLPAITFIFSRAGCDDAVRQCVASGLVLTTPDEADVIREYAESRCADIPRADLNVLGFDSWLRALESGIASHHAGMLPTFKEVVEHLFSRGLIRAVFATETLALGINMPARTVVIEKLDKWNGETHASLTPGEYTQLTGRAGRRGIDVEGHAVVIWQAGTDPESVASLAGTRTYPLNSSFQPSYNMAVNLVGQVGRRRSRAMLEASFAQFQADRAVVGLVKKLRKHEEALEGYARAAECHLGDFMEYAGLRRALSDRESSLAKTRSIRRRDEALESLEALRPGDIIRIPSGRYSGHAVVLDPGLRHDLPAPLVLTVDKQVKRINSGDFTVPVRASGRMRIPKSFSAKSPRSRQDLASTLRNKLKEQGTEPTYERGRDRGDREDSEVKRLRAELRAHPCHGCADREEHARWAERYHRTKKDTDALRRRVEGRSHVISRTFDRVCGVLEDLEYLSGDSVSEDGGRLAKIYSELDLLVAECLRRGVWKDLTPVDMAAVAASLVYEARRGDDPYPRVPEGRVEEALQEMLRLWGELNEVETRHRVSFLRQPDLGFVWTAHRWARGDRLDAILSRTEMTAGDFVRTAKMLVDMLGQIAVAATDQQVRSNARKAADLVRRGVVAYSSLT</sequence>
<reference evidence="8 9" key="1">
    <citation type="journal article" date="2019" name="Nat. Commun.">
        <title>The antimicrobial potential of Streptomyces from insect microbiomes.</title>
        <authorList>
            <person name="Chevrette M.G."/>
            <person name="Carlson C.M."/>
            <person name="Ortega H.E."/>
            <person name="Thomas C."/>
            <person name="Ananiev G.E."/>
            <person name="Barns K.J."/>
            <person name="Book A.J."/>
            <person name="Cagnazzo J."/>
            <person name="Carlos C."/>
            <person name="Flanigan W."/>
            <person name="Grubbs K.J."/>
            <person name="Horn H.A."/>
            <person name="Hoffmann F.M."/>
            <person name="Klassen J.L."/>
            <person name="Knack J.J."/>
            <person name="Lewin G.R."/>
            <person name="McDonald B.R."/>
            <person name="Muller L."/>
            <person name="Melo W.G.P."/>
            <person name="Pinto-Tomas A.A."/>
            <person name="Schmitz A."/>
            <person name="Wendt-Pienkowski E."/>
            <person name="Wildman S."/>
            <person name="Zhao M."/>
            <person name="Zhang F."/>
            <person name="Bugni T.S."/>
            <person name="Andes D.R."/>
            <person name="Pupo M.T."/>
            <person name="Currie C.R."/>
        </authorList>
    </citation>
    <scope>NUCLEOTIDE SEQUENCE [LARGE SCALE GENOMIC DNA]</scope>
    <source>
        <strain evidence="8 9">SID5840</strain>
    </source>
</reference>
<dbReference type="RefSeq" id="WP_042280787.1">
    <property type="nucleotide sequence ID" value="NZ_BAZE01000001.1"/>
</dbReference>
<dbReference type="GO" id="GO:0016787">
    <property type="term" value="F:hydrolase activity"/>
    <property type="evidence" value="ECO:0007669"/>
    <property type="project" value="UniProtKB-KW"/>
</dbReference>
<evidence type="ECO:0000259" key="7">
    <source>
        <dbReference type="PROSITE" id="PS51194"/>
    </source>
</evidence>
<dbReference type="Proteomes" id="UP000467124">
    <property type="component" value="Unassembled WGS sequence"/>
</dbReference>
<dbReference type="Gene3D" id="1.10.3380.30">
    <property type="match status" value="1"/>
</dbReference>
<keyword evidence="1" id="KW-0547">Nucleotide-binding</keyword>
<gene>
    <name evidence="8" type="ORF">GTW20_21445</name>
</gene>
<evidence type="ECO:0000313" key="8">
    <source>
        <dbReference type="EMBL" id="MYR34746.1"/>
    </source>
</evidence>
<dbReference type="GeneID" id="91389509"/>
<keyword evidence="3 8" id="KW-0347">Helicase</keyword>
<dbReference type="AlphaFoldDB" id="A0A7K2IY19"/>
<feature type="region of interest" description="Disordered" evidence="5">
    <location>
        <begin position="686"/>
        <end position="709"/>
    </location>
</feature>
<dbReference type="Pfam" id="PF00271">
    <property type="entry name" value="Helicase_C"/>
    <property type="match status" value="1"/>
</dbReference>
<dbReference type="GO" id="GO:0003676">
    <property type="term" value="F:nucleic acid binding"/>
    <property type="evidence" value="ECO:0007669"/>
    <property type="project" value="InterPro"/>
</dbReference>
<dbReference type="GO" id="GO:0070478">
    <property type="term" value="P:nuclear-transcribed mRNA catabolic process, 3'-5' exonucleolytic nonsense-mediated decay"/>
    <property type="evidence" value="ECO:0007669"/>
    <property type="project" value="TreeGrafter"/>
</dbReference>
<evidence type="ECO:0000256" key="2">
    <source>
        <dbReference type="ARBA" id="ARBA00022801"/>
    </source>
</evidence>
<dbReference type="GO" id="GO:0005524">
    <property type="term" value="F:ATP binding"/>
    <property type="evidence" value="ECO:0007669"/>
    <property type="project" value="UniProtKB-KW"/>
</dbReference>
<dbReference type="Pfam" id="PF26090">
    <property type="entry name" value="SH3_HelY"/>
    <property type="match status" value="1"/>
</dbReference>